<dbReference type="GO" id="GO:0016787">
    <property type="term" value="F:hydrolase activity"/>
    <property type="evidence" value="ECO:0007669"/>
    <property type="project" value="UniProtKB-KW"/>
</dbReference>
<reference evidence="3" key="1">
    <citation type="journal article" date="2019" name="Int. J. Syst. Evol. Microbiol.">
        <title>The Global Catalogue of Microorganisms (GCM) 10K type strain sequencing project: providing services to taxonomists for standard genome sequencing and annotation.</title>
        <authorList>
            <consortium name="The Broad Institute Genomics Platform"/>
            <consortium name="The Broad Institute Genome Sequencing Center for Infectious Disease"/>
            <person name="Wu L."/>
            <person name="Ma J."/>
        </authorList>
    </citation>
    <scope>NUCLEOTIDE SEQUENCE [LARGE SCALE GENOMIC DNA]</scope>
    <source>
        <strain evidence="3">JCM 9091</strain>
    </source>
</reference>
<sequence length="249" mass="25836">MEPAAKPSADRDALLAKAMRTVTVEDGADVAVAVLETDSGESAVYGDGTFDTASIVKVDILATLLLQAQDADRHLTEQERTYATAMIENSDNDSASALWTAIGQADGLDTANKRFGLTDTAGGDGGLWGLTQTTAADQLTLLRQVFGDASELSEASRRYLRGLMDGIAENQRWGVSAAADGARWALKNGWLARSTTGLWDINSIGRITAGGHDYLVAALSNGNSTKAGGISLVEAAARAAVSAFTGAPA</sequence>
<feature type="domain" description="Beta-lactamase class A catalytic" evidence="1">
    <location>
        <begin position="82"/>
        <end position="219"/>
    </location>
</feature>
<proteinExistence type="predicted"/>
<dbReference type="EMBL" id="BAAAUF010000001">
    <property type="protein sequence ID" value="GAA3023935.1"/>
    <property type="molecule type" value="Genomic_DNA"/>
</dbReference>
<dbReference type="SUPFAM" id="SSF56601">
    <property type="entry name" value="beta-lactamase/transpeptidase-like"/>
    <property type="match status" value="1"/>
</dbReference>
<accession>A0ABP6KU40</accession>
<dbReference type="PANTHER" id="PTHR35333">
    <property type="entry name" value="BETA-LACTAMASE"/>
    <property type="match status" value="1"/>
</dbReference>
<keyword evidence="3" id="KW-1185">Reference proteome</keyword>
<name>A0ABP6KU40_9ACTN</name>
<dbReference type="InterPro" id="IPR000871">
    <property type="entry name" value="Beta-lactam_class-A"/>
</dbReference>
<dbReference type="InterPro" id="IPR012338">
    <property type="entry name" value="Beta-lactam/transpept-like"/>
</dbReference>
<dbReference type="Pfam" id="PF13354">
    <property type="entry name" value="Beta-lactamase2"/>
    <property type="match status" value="1"/>
</dbReference>
<dbReference type="PANTHER" id="PTHR35333:SF3">
    <property type="entry name" value="BETA-LACTAMASE-TYPE TRANSPEPTIDASE FOLD CONTAINING PROTEIN"/>
    <property type="match status" value="1"/>
</dbReference>
<organism evidence="2 3">
    <name type="scientific">Streptomyces glomeratus</name>
    <dbReference type="NCBI Taxonomy" id="284452"/>
    <lineage>
        <taxon>Bacteria</taxon>
        <taxon>Bacillati</taxon>
        <taxon>Actinomycetota</taxon>
        <taxon>Actinomycetes</taxon>
        <taxon>Kitasatosporales</taxon>
        <taxon>Streptomycetaceae</taxon>
        <taxon>Streptomyces</taxon>
    </lineage>
</organism>
<dbReference type="InterPro" id="IPR045155">
    <property type="entry name" value="Beta-lactam_cat"/>
</dbReference>
<evidence type="ECO:0000313" key="2">
    <source>
        <dbReference type="EMBL" id="GAA3023935.1"/>
    </source>
</evidence>
<protein>
    <submittedName>
        <fullName evidence="2">Serine hydrolase</fullName>
    </submittedName>
</protein>
<evidence type="ECO:0000313" key="3">
    <source>
        <dbReference type="Proteomes" id="UP001501532"/>
    </source>
</evidence>
<gene>
    <name evidence="2" type="ORF">GCM10010448_02140</name>
</gene>
<comment type="caution">
    <text evidence="2">The sequence shown here is derived from an EMBL/GenBank/DDBJ whole genome shotgun (WGS) entry which is preliminary data.</text>
</comment>
<dbReference type="Gene3D" id="3.40.710.10">
    <property type="entry name" value="DD-peptidase/beta-lactamase superfamily"/>
    <property type="match status" value="1"/>
</dbReference>
<evidence type="ECO:0000259" key="1">
    <source>
        <dbReference type="Pfam" id="PF13354"/>
    </source>
</evidence>
<dbReference type="Proteomes" id="UP001501532">
    <property type="component" value="Unassembled WGS sequence"/>
</dbReference>
<keyword evidence="2" id="KW-0378">Hydrolase</keyword>